<evidence type="ECO:0000256" key="2">
    <source>
        <dbReference type="ARBA" id="ARBA00004791"/>
    </source>
</evidence>
<dbReference type="EC" id="2.7.4.22" evidence="11"/>
<dbReference type="InterPro" id="IPR015963">
    <property type="entry name" value="Uridylate_kinase_bac"/>
</dbReference>
<feature type="binding site" evidence="11">
    <location>
        <position position="75"/>
    </location>
    <ligand>
        <name>UMP</name>
        <dbReference type="ChEBI" id="CHEBI:57865"/>
    </ligand>
</feature>
<evidence type="ECO:0000256" key="1">
    <source>
        <dbReference type="ARBA" id="ARBA00004496"/>
    </source>
</evidence>
<comment type="function">
    <text evidence="11">Catalyzes the reversible phosphorylation of UMP to UDP.</text>
</comment>
<feature type="binding site" evidence="11">
    <location>
        <position position="169"/>
    </location>
    <ligand>
        <name>ATP</name>
        <dbReference type="ChEBI" id="CHEBI:30616"/>
    </ligand>
</feature>
<feature type="binding site" evidence="11">
    <location>
        <position position="164"/>
    </location>
    <ligand>
        <name>ATP</name>
        <dbReference type="ChEBI" id="CHEBI:30616"/>
    </ligand>
</feature>
<proteinExistence type="inferred from homology"/>
<dbReference type="InterPro" id="IPR011817">
    <property type="entry name" value="Uridylate_kinase"/>
</dbReference>
<sequence>MTGRPLYEKVLLKLSGEVLAGDGGTGIDRAVVERLSDEIAEASRRGVKVGVVAGGGNFLRGAAFAGEGGDRVAGDQMGMLGTIMNAIAFREALTRRGIAARVFSAVPVPTICETFTQRDADRAFEAGEVLLFAGGTGNPFFTTDTGAALRAAEMGCDALFKGTQVDGIYSADPKLDPDAVRFDRMTHEEVLAKGLEVMDAAAVSLARDNGIPVIVFSILQPGAIVAILDGKGKSTIVTDT</sequence>
<evidence type="ECO:0000259" key="12">
    <source>
        <dbReference type="Pfam" id="PF00696"/>
    </source>
</evidence>
<dbReference type="InterPro" id="IPR036393">
    <property type="entry name" value="AceGlu_kinase-like_sf"/>
</dbReference>
<feature type="binding site" evidence="11">
    <location>
        <begin position="13"/>
        <end position="16"/>
    </location>
    <ligand>
        <name>ATP</name>
        <dbReference type="ChEBI" id="CHEBI:30616"/>
    </ligand>
</feature>
<dbReference type="PANTHER" id="PTHR42833:SF4">
    <property type="entry name" value="URIDYLATE KINASE PUMPKIN, CHLOROPLASTIC"/>
    <property type="match status" value="1"/>
</dbReference>
<feature type="binding site" evidence="11">
    <location>
        <position position="172"/>
    </location>
    <ligand>
        <name>ATP</name>
        <dbReference type="ChEBI" id="CHEBI:30616"/>
    </ligand>
</feature>
<dbReference type="SUPFAM" id="SSF53633">
    <property type="entry name" value="Carbamate kinase-like"/>
    <property type="match status" value="1"/>
</dbReference>
<keyword evidence="14" id="KW-1185">Reference proteome</keyword>
<comment type="subunit">
    <text evidence="11">Homohexamer.</text>
</comment>
<evidence type="ECO:0000256" key="6">
    <source>
        <dbReference type="ARBA" id="ARBA00022741"/>
    </source>
</evidence>
<evidence type="ECO:0000256" key="9">
    <source>
        <dbReference type="ARBA" id="ARBA00022975"/>
    </source>
</evidence>
<dbReference type="UniPathway" id="UPA00159">
    <property type="reaction ID" value="UER00275"/>
</dbReference>
<reference evidence="13 14" key="1">
    <citation type="submission" date="2016-10" db="EMBL/GenBank/DDBJ databases">
        <authorList>
            <person name="de Groot N.N."/>
        </authorList>
    </citation>
    <scope>NUCLEOTIDE SEQUENCE [LARGE SCALE GENOMIC DNA]</scope>
    <source>
        <strain evidence="13 14">ATCC 35022</strain>
    </source>
</reference>
<dbReference type="GO" id="GO:0005524">
    <property type="term" value="F:ATP binding"/>
    <property type="evidence" value="ECO:0007669"/>
    <property type="project" value="UniProtKB-KW"/>
</dbReference>
<dbReference type="OrthoDB" id="9807458at2"/>
<feature type="binding site" evidence="11">
    <location>
        <position position="60"/>
    </location>
    <ligand>
        <name>ATP</name>
        <dbReference type="ChEBI" id="CHEBI:30616"/>
    </ligand>
</feature>
<feature type="region of interest" description="Involved in allosteric activation by GTP" evidence="11">
    <location>
        <begin position="21"/>
        <end position="26"/>
    </location>
</feature>
<feature type="binding site" evidence="11">
    <location>
        <position position="56"/>
    </location>
    <ligand>
        <name>ATP</name>
        <dbReference type="ChEBI" id="CHEBI:30616"/>
    </ligand>
</feature>
<dbReference type="InterPro" id="IPR001048">
    <property type="entry name" value="Asp/Glu/Uridylate_kinase"/>
</dbReference>
<name>A0A1G6AWZ0_9HYPH</name>
<dbReference type="NCBIfam" id="TIGR02075">
    <property type="entry name" value="pyrH_bact"/>
    <property type="match status" value="1"/>
</dbReference>
<dbReference type="GO" id="GO:0044210">
    <property type="term" value="P:'de novo' CTP biosynthetic process"/>
    <property type="evidence" value="ECO:0007669"/>
    <property type="project" value="UniProtKB-UniRule"/>
</dbReference>
<dbReference type="RefSeq" id="WP_090875098.1">
    <property type="nucleotide sequence ID" value="NZ_FMXQ01000002.1"/>
</dbReference>
<dbReference type="GO" id="GO:0005829">
    <property type="term" value="C:cytosol"/>
    <property type="evidence" value="ECO:0007669"/>
    <property type="project" value="TreeGrafter"/>
</dbReference>
<keyword evidence="8 11" id="KW-0067">ATP-binding</keyword>
<evidence type="ECO:0000256" key="11">
    <source>
        <dbReference type="HAMAP-Rule" id="MF_01220"/>
    </source>
</evidence>
<keyword evidence="11" id="KW-0021">Allosteric enzyme</keyword>
<dbReference type="Gene3D" id="3.40.1160.10">
    <property type="entry name" value="Acetylglutamate kinase-like"/>
    <property type="match status" value="1"/>
</dbReference>
<comment type="subcellular location">
    <subcellularLocation>
        <location evidence="1 11">Cytoplasm</location>
    </subcellularLocation>
</comment>
<keyword evidence="9 11" id="KW-0665">Pyrimidine biosynthesis</keyword>
<evidence type="ECO:0000256" key="4">
    <source>
        <dbReference type="ARBA" id="ARBA00022490"/>
    </source>
</evidence>
<keyword evidence="5 11" id="KW-0808">Transferase</keyword>
<keyword evidence="7 11" id="KW-0418">Kinase</keyword>
<comment type="pathway">
    <text evidence="2 11">Pyrimidine metabolism; CTP biosynthesis via de novo pathway; UDP from UMP (UMPK route): step 1/1.</text>
</comment>
<evidence type="ECO:0000256" key="10">
    <source>
        <dbReference type="ARBA" id="ARBA00047767"/>
    </source>
</evidence>
<dbReference type="GO" id="GO:0033862">
    <property type="term" value="F:UMP kinase activity"/>
    <property type="evidence" value="ECO:0007669"/>
    <property type="project" value="UniProtKB-EC"/>
</dbReference>
<evidence type="ECO:0000256" key="3">
    <source>
        <dbReference type="ARBA" id="ARBA00007614"/>
    </source>
</evidence>
<keyword evidence="6 11" id="KW-0547">Nucleotide-binding</keyword>
<evidence type="ECO:0000256" key="5">
    <source>
        <dbReference type="ARBA" id="ARBA00022679"/>
    </source>
</evidence>
<dbReference type="GO" id="GO:0006225">
    <property type="term" value="P:UDP biosynthetic process"/>
    <property type="evidence" value="ECO:0007669"/>
    <property type="project" value="TreeGrafter"/>
</dbReference>
<feature type="binding site" evidence="11">
    <location>
        <position position="163"/>
    </location>
    <ligand>
        <name>ATP</name>
        <dbReference type="ChEBI" id="CHEBI:30616"/>
    </ligand>
</feature>
<evidence type="ECO:0000256" key="7">
    <source>
        <dbReference type="ARBA" id="ARBA00022777"/>
    </source>
</evidence>
<dbReference type="FunFam" id="3.40.1160.10:FF:000001">
    <property type="entry name" value="Uridylate kinase"/>
    <property type="match status" value="1"/>
</dbReference>
<comment type="similarity">
    <text evidence="3 11">Belongs to the UMP kinase family.</text>
</comment>
<gene>
    <name evidence="11" type="primary">pyrH</name>
    <name evidence="13" type="ORF">SAMN02982931_00965</name>
</gene>
<accession>A0A1G6AWZ0</accession>
<comment type="activity regulation">
    <text evidence="11">Allosterically activated by GTP. Inhibited by UTP.</text>
</comment>
<dbReference type="Pfam" id="PF00696">
    <property type="entry name" value="AA_kinase"/>
    <property type="match status" value="1"/>
</dbReference>
<dbReference type="EMBL" id="FMXQ01000002">
    <property type="protein sequence ID" value="SDB12881.1"/>
    <property type="molecule type" value="Genomic_DNA"/>
</dbReference>
<feature type="binding site" evidence="11">
    <location>
        <begin position="136"/>
        <end position="143"/>
    </location>
    <ligand>
        <name>UMP</name>
        <dbReference type="ChEBI" id="CHEBI:57865"/>
    </ligand>
</feature>
<dbReference type="HAMAP" id="MF_01220_B">
    <property type="entry name" value="PyrH_B"/>
    <property type="match status" value="1"/>
</dbReference>
<organism evidence="13 14">
    <name type="scientific">Bauldia litoralis</name>
    <dbReference type="NCBI Taxonomy" id="665467"/>
    <lineage>
        <taxon>Bacteria</taxon>
        <taxon>Pseudomonadati</taxon>
        <taxon>Pseudomonadota</taxon>
        <taxon>Alphaproteobacteria</taxon>
        <taxon>Hyphomicrobiales</taxon>
        <taxon>Kaistiaceae</taxon>
        <taxon>Bauldia</taxon>
    </lineage>
</organism>
<comment type="catalytic activity">
    <reaction evidence="10 11">
        <text>UMP + ATP = UDP + ADP</text>
        <dbReference type="Rhea" id="RHEA:24400"/>
        <dbReference type="ChEBI" id="CHEBI:30616"/>
        <dbReference type="ChEBI" id="CHEBI:57865"/>
        <dbReference type="ChEBI" id="CHEBI:58223"/>
        <dbReference type="ChEBI" id="CHEBI:456216"/>
        <dbReference type="EC" id="2.7.4.22"/>
    </reaction>
</comment>
<protein>
    <recommendedName>
        <fullName evidence="11">Uridylate kinase</fullName>
        <shortName evidence="11">UK</shortName>
        <ecNumber evidence="11">2.7.4.22</ecNumber>
    </recommendedName>
    <alternativeName>
        <fullName evidence="11">Uridine monophosphate kinase</fullName>
        <shortName evidence="11">UMP kinase</shortName>
        <shortName evidence="11">UMPK</shortName>
    </alternativeName>
</protein>
<feature type="binding site" evidence="11">
    <location>
        <position position="55"/>
    </location>
    <ligand>
        <name>UMP</name>
        <dbReference type="ChEBI" id="CHEBI:57865"/>
    </ligand>
</feature>
<keyword evidence="4 11" id="KW-0963">Cytoplasm</keyword>
<evidence type="ECO:0000313" key="13">
    <source>
        <dbReference type="EMBL" id="SDB12881.1"/>
    </source>
</evidence>
<feature type="domain" description="Aspartate/glutamate/uridylate kinase" evidence="12">
    <location>
        <begin position="9"/>
        <end position="217"/>
    </location>
</feature>
<dbReference type="PANTHER" id="PTHR42833">
    <property type="entry name" value="URIDYLATE KINASE"/>
    <property type="match status" value="1"/>
</dbReference>
<evidence type="ECO:0000313" key="14">
    <source>
        <dbReference type="Proteomes" id="UP000199071"/>
    </source>
</evidence>
<dbReference type="AlphaFoldDB" id="A0A1G6AWZ0"/>
<dbReference type="Proteomes" id="UP000199071">
    <property type="component" value="Unassembled WGS sequence"/>
</dbReference>
<dbReference type="PIRSF" id="PIRSF005650">
    <property type="entry name" value="Uridylate_kin"/>
    <property type="match status" value="1"/>
</dbReference>
<evidence type="ECO:0000256" key="8">
    <source>
        <dbReference type="ARBA" id="ARBA00022840"/>
    </source>
</evidence>
<dbReference type="CDD" id="cd04254">
    <property type="entry name" value="AAK_UMPK-PyrH-Ec"/>
    <property type="match status" value="1"/>
</dbReference>
<dbReference type="STRING" id="665467.SAMN02982931_00965"/>